<organism evidence="1 2">
    <name type="scientific">Methanobrevibacter olleyae</name>
    <dbReference type="NCBI Taxonomy" id="294671"/>
    <lineage>
        <taxon>Archaea</taxon>
        <taxon>Methanobacteriati</taxon>
        <taxon>Methanobacteriota</taxon>
        <taxon>Methanomada group</taxon>
        <taxon>Methanobacteria</taxon>
        <taxon>Methanobacteriales</taxon>
        <taxon>Methanobacteriaceae</taxon>
        <taxon>Methanobrevibacter</taxon>
    </lineage>
</organism>
<dbReference type="RefSeq" id="WP_067148714.1">
    <property type="nucleotide sequence ID" value="NZ_CP014265.1"/>
</dbReference>
<reference evidence="2" key="2">
    <citation type="submission" date="2016-02" db="EMBL/GenBank/DDBJ databases">
        <title>The draft genome sequence of the rumen methanogen Methanobrevibacter olleyae YLM1.</title>
        <authorList>
            <consortium name="New Zealand Agricultural Greenhouse Gas Research Centre/Pastoral Greenhouse Gas Research Consortium"/>
            <person name="Kelly W.J."/>
            <person name="Li D."/>
            <person name="Lambie S.C."/>
            <person name="Attwood G.T."/>
            <person name="Altermann E."/>
            <person name="Leahy S.C."/>
        </authorList>
    </citation>
    <scope>NUCLEOTIDE SEQUENCE [LARGE SCALE GENOMIC DNA]</scope>
    <source>
        <strain evidence="2">YLM1</strain>
    </source>
</reference>
<proteinExistence type="predicted"/>
<reference evidence="1 2" key="1">
    <citation type="journal article" date="2016" name="Genome Announc.">
        <title>Draft Genome Sequence of the Rumen Methanogen Methanobrevibacter olleyae YLM1.</title>
        <authorList>
            <person name="Kelly W.J."/>
            <person name="Li D."/>
            <person name="Lambie S.C."/>
            <person name="Cox F."/>
            <person name="Attwood G.T."/>
            <person name="Altermann E."/>
            <person name="Leahy S.C."/>
        </authorList>
    </citation>
    <scope>NUCLEOTIDE SEQUENCE [LARGE SCALE GENOMIC DNA]</scope>
    <source>
        <strain evidence="1 2">YLM1</strain>
    </source>
</reference>
<evidence type="ECO:0000313" key="2">
    <source>
        <dbReference type="Proteomes" id="UP000066376"/>
    </source>
</evidence>
<accession>A0A126R2P9</accession>
<sequence length="137" mass="14965">MGAEIFDVEINLDGVLILYGTKVSSKKNKESSNKTTFNGDVTIGANNTGGSISIENLYWPTDIDESLLLENKLDSNNIKVITCTGTSYTANGDPYRRVITGSHVTITSDEEEWSPTDGISKKIECTVNVLNRSSQRV</sequence>
<dbReference type="STRING" id="294671.YLM1_1769"/>
<name>A0A126R2P9_METOL</name>
<dbReference type="AlphaFoldDB" id="A0A126R2P9"/>
<dbReference type="PATRIC" id="fig|294671.3.peg.1838"/>
<keyword evidence="2" id="KW-1185">Reference proteome</keyword>
<gene>
    <name evidence="1" type="ORF">YLM1_1769</name>
</gene>
<evidence type="ECO:0000313" key="1">
    <source>
        <dbReference type="EMBL" id="AMK16324.1"/>
    </source>
</evidence>
<dbReference type="EMBL" id="CP014265">
    <property type="protein sequence ID" value="AMK16324.1"/>
    <property type="molecule type" value="Genomic_DNA"/>
</dbReference>
<evidence type="ECO:0008006" key="3">
    <source>
        <dbReference type="Google" id="ProtNLM"/>
    </source>
</evidence>
<dbReference type="Proteomes" id="UP000066376">
    <property type="component" value="Chromosome"/>
</dbReference>
<dbReference type="GeneID" id="28490078"/>
<protein>
    <recommendedName>
        <fullName evidence="3">Phage tail tube protein</fullName>
    </recommendedName>
</protein>
<dbReference type="KEGG" id="mol:YLM1_1769"/>